<keyword evidence="3" id="KW-0472">Membrane</keyword>
<evidence type="ECO:0000313" key="6">
    <source>
        <dbReference type="EMBL" id="KAK8899913.1"/>
    </source>
</evidence>
<evidence type="ECO:0000259" key="5">
    <source>
        <dbReference type="PROSITE" id="PS51352"/>
    </source>
</evidence>
<evidence type="ECO:0000256" key="1">
    <source>
        <dbReference type="ARBA" id="ARBA00006347"/>
    </source>
</evidence>
<feature type="chain" id="PRO_5047443092" description="Thioredoxin domain-containing protein" evidence="4">
    <location>
        <begin position="22"/>
        <end position="411"/>
    </location>
</feature>
<dbReference type="InterPro" id="IPR013766">
    <property type="entry name" value="Thioredoxin_domain"/>
</dbReference>
<keyword evidence="2 4" id="KW-0732">Signal</keyword>
<keyword evidence="3" id="KW-1133">Transmembrane helix</keyword>
<sequence length="411" mass="48249">MIINIFSIFISLNFYISPISAESFHLNQEVFTKIINIKDRAPIFIEIWDPHCHNCKAFKSDWEKLTSLEYFHKKIIFADLNCISENKICQKISPGKEFPRFVWFDADKLVPRAYTGSYLLQDLALWLKSQLQNPIEVINDSVEFEKHKQLALKMSLFRFTINEQDEKSFQILNSAIDIVKHLNIKMILSYTNQQTNPQIEHFTPDNRVITMKDPFSSKSIVRFIKVHSIRFFIPFNDFIGVLSSAEKIPIMVFVFPHNNSRIRKVAINAAKIIDESSMIPISQLSCSYNPHFCRYYGIKNDDEKILVVIINKFRSFFWKFEYNDSIQSLQNWTTEVLKYRIRPSGPGAVIPFLKPVFEMFYEFRAQGGWKYYLFFAPVVAFVMLMITLAMYISTINLEKNCQNCNSKDKKD</sequence>
<dbReference type="EMBL" id="JAPFFF010000001">
    <property type="protein sequence ID" value="KAK8899913.1"/>
    <property type="molecule type" value="Genomic_DNA"/>
</dbReference>
<accession>A0ABR2LA61</accession>
<feature type="transmembrane region" description="Helical" evidence="3">
    <location>
        <begin position="371"/>
        <end position="392"/>
    </location>
</feature>
<dbReference type="SUPFAM" id="SSF52833">
    <property type="entry name" value="Thioredoxin-like"/>
    <property type="match status" value="1"/>
</dbReference>
<gene>
    <name evidence="6" type="ORF">M9Y10_002236</name>
</gene>
<evidence type="ECO:0000256" key="2">
    <source>
        <dbReference type="ARBA" id="ARBA00022729"/>
    </source>
</evidence>
<evidence type="ECO:0000256" key="4">
    <source>
        <dbReference type="SAM" id="SignalP"/>
    </source>
</evidence>
<proteinExistence type="inferred from homology"/>
<dbReference type="InterPro" id="IPR051063">
    <property type="entry name" value="PDI"/>
</dbReference>
<dbReference type="Gene3D" id="3.40.30.10">
    <property type="entry name" value="Glutaredoxin"/>
    <property type="match status" value="1"/>
</dbReference>
<dbReference type="InterPro" id="IPR036249">
    <property type="entry name" value="Thioredoxin-like_sf"/>
</dbReference>
<dbReference type="PROSITE" id="PS51352">
    <property type="entry name" value="THIOREDOXIN_2"/>
    <property type="match status" value="1"/>
</dbReference>
<feature type="signal peptide" evidence="4">
    <location>
        <begin position="1"/>
        <end position="21"/>
    </location>
</feature>
<protein>
    <recommendedName>
        <fullName evidence="5">Thioredoxin domain-containing protein</fullName>
    </recommendedName>
</protein>
<feature type="domain" description="Thioredoxin" evidence="5">
    <location>
        <begin position="10"/>
        <end position="132"/>
    </location>
</feature>
<keyword evidence="7" id="KW-1185">Reference proteome</keyword>
<dbReference type="PANTHER" id="PTHR45672">
    <property type="entry name" value="PROTEIN DISULFIDE-ISOMERASE C17H9.14C-RELATED"/>
    <property type="match status" value="1"/>
</dbReference>
<comment type="caution">
    <text evidence="6">The sequence shown here is derived from an EMBL/GenBank/DDBJ whole genome shotgun (WGS) entry which is preliminary data.</text>
</comment>
<name>A0ABR2LA61_9EUKA</name>
<evidence type="ECO:0000313" key="7">
    <source>
        <dbReference type="Proteomes" id="UP001470230"/>
    </source>
</evidence>
<dbReference type="CDD" id="cd02961">
    <property type="entry name" value="PDI_a_family"/>
    <property type="match status" value="1"/>
</dbReference>
<dbReference type="Proteomes" id="UP001470230">
    <property type="component" value="Unassembled WGS sequence"/>
</dbReference>
<dbReference type="Pfam" id="PF00085">
    <property type="entry name" value="Thioredoxin"/>
    <property type="match status" value="1"/>
</dbReference>
<reference evidence="6 7" key="1">
    <citation type="submission" date="2024-04" db="EMBL/GenBank/DDBJ databases">
        <title>Tritrichomonas musculus Genome.</title>
        <authorList>
            <person name="Alves-Ferreira E."/>
            <person name="Grigg M."/>
            <person name="Lorenzi H."/>
            <person name="Galac M."/>
        </authorList>
    </citation>
    <scope>NUCLEOTIDE SEQUENCE [LARGE SCALE GENOMIC DNA]</scope>
    <source>
        <strain evidence="6 7">EAF2021</strain>
    </source>
</reference>
<comment type="similarity">
    <text evidence="1">Belongs to the protein disulfide isomerase family.</text>
</comment>
<keyword evidence="3" id="KW-0812">Transmembrane</keyword>
<dbReference type="PANTHER" id="PTHR45672:SF3">
    <property type="entry name" value="THIOREDOXIN DOMAIN-CONTAINING PROTEIN 5"/>
    <property type="match status" value="1"/>
</dbReference>
<evidence type="ECO:0000256" key="3">
    <source>
        <dbReference type="SAM" id="Phobius"/>
    </source>
</evidence>
<organism evidence="6 7">
    <name type="scientific">Tritrichomonas musculus</name>
    <dbReference type="NCBI Taxonomy" id="1915356"/>
    <lineage>
        <taxon>Eukaryota</taxon>
        <taxon>Metamonada</taxon>
        <taxon>Parabasalia</taxon>
        <taxon>Tritrichomonadida</taxon>
        <taxon>Tritrichomonadidae</taxon>
        <taxon>Tritrichomonas</taxon>
    </lineage>
</organism>